<dbReference type="AlphaFoldDB" id="A0A8H3PGV5"/>
<proteinExistence type="predicted"/>
<gene>
    <name evidence="1" type="ORF">IMSHALPRED_001731</name>
</gene>
<comment type="caution">
    <text evidence="1">The sequence shown here is derived from an EMBL/GenBank/DDBJ whole genome shotgun (WGS) entry which is preliminary data.</text>
</comment>
<evidence type="ECO:0000313" key="2">
    <source>
        <dbReference type="Proteomes" id="UP000664534"/>
    </source>
</evidence>
<reference evidence="1" key="1">
    <citation type="submission" date="2021-03" db="EMBL/GenBank/DDBJ databases">
        <authorList>
            <person name="Tagirdzhanova G."/>
        </authorList>
    </citation>
    <scope>NUCLEOTIDE SEQUENCE</scope>
</reference>
<sequence>MFCTTLRRRPSLSTLIHLLTSSTNPKFLETELQTHDLALPFPPQDPQPTHQQRPTTQLFLILTPSSLHDPKTTERIIRFSTLTATPPPTILFLLSTSDQPTTNNLPAFMALQTQLHPLSNPPPLLPIPSPPYLLRTLQTYTTAPTPAPAPAPPLPALILLPSITTTAPLQPLSTHTTHVLSDLCCSLKEVAVLCETERGRRVLGEWLGEEEGRGVVGFWEGEWVVE</sequence>
<name>A0A8H3PGV5_9LECA</name>
<dbReference type="Proteomes" id="UP000664534">
    <property type="component" value="Unassembled WGS sequence"/>
</dbReference>
<protein>
    <submittedName>
        <fullName evidence="1">Uncharacterized protein</fullName>
    </submittedName>
</protein>
<keyword evidence="2" id="KW-1185">Reference proteome</keyword>
<evidence type="ECO:0000313" key="1">
    <source>
        <dbReference type="EMBL" id="CAF9940040.1"/>
    </source>
</evidence>
<organism evidence="1 2">
    <name type="scientific">Imshaugia aleurites</name>
    <dbReference type="NCBI Taxonomy" id="172621"/>
    <lineage>
        <taxon>Eukaryota</taxon>
        <taxon>Fungi</taxon>
        <taxon>Dikarya</taxon>
        <taxon>Ascomycota</taxon>
        <taxon>Pezizomycotina</taxon>
        <taxon>Lecanoromycetes</taxon>
        <taxon>OSLEUM clade</taxon>
        <taxon>Lecanoromycetidae</taxon>
        <taxon>Lecanorales</taxon>
        <taxon>Lecanorineae</taxon>
        <taxon>Parmeliaceae</taxon>
        <taxon>Imshaugia</taxon>
    </lineage>
</organism>
<dbReference type="EMBL" id="CAJPDT010000126">
    <property type="protein sequence ID" value="CAF9940040.1"/>
    <property type="molecule type" value="Genomic_DNA"/>
</dbReference>
<accession>A0A8H3PGV5</accession>